<evidence type="ECO:0000256" key="7">
    <source>
        <dbReference type="ARBA" id="ARBA00025526"/>
    </source>
</evidence>
<keyword evidence="4" id="KW-0547">Nucleotide-binding</keyword>
<dbReference type="CDD" id="cd04171">
    <property type="entry name" value="SelB"/>
    <property type="match status" value="1"/>
</dbReference>
<evidence type="ECO:0000313" key="11">
    <source>
        <dbReference type="Proteomes" id="UP000060487"/>
    </source>
</evidence>
<dbReference type="Pfam" id="PF00009">
    <property type="entry name" value="GTP_EFTU"/>
    <property type="match status" value="1"/>
</dbReference>
<keyword evidence="6" id="KW-0342">GTP-binding</keyword>
<dbReference type="GO" id="GO:0003746">
    <property type="term" value="F:translation elongation factor activity"/>
    <property type="evidence" value="ECO:0007669"/>
    <property type="project" value="UniProtKB-KW"/>
</dbReference>
<dbReference type="EMBL" id="LNQR01000124">
    <property type="protein sequence ID" value="KWT76804.1"/>
    <property type="molecule type" value="Genomic_DNA"/>
</dbReference>
<organism evidence="10 11">
    <name type="scientific">Candidatus Magnetominusculus xianensis</name>
    <dbReference type="NCBI Taxonomy" id="1748249"/>
    <lineage>
        <taxon>Bacteria</taxon>
        <taxon>Pseudomonadati</taxon>
        <taxon>Nitrospirota</taxon>
        <taxon>Nitrospiria</taxon>
        <taxon>Nitrospirales</taxon>
        <taxon>Nitrospiraceae</taxon>
        <taxon>Candidatus Magnetominusculus</taxon>
    </lineage>
</organism>
<dbReference type="Gene3D" id="1.10.10.2770">
    <property type="match status" value="1"/>
</dbReference>
<dbReference type="Gene3D" id="2.40.30.10">
    <property type="entry name" value="Translation factors"/>
    <property type="match status" value="2"/>
</dbReference>
<dbReference type="InterPro" id="IPR036390">
    <property type="entry name" value="WH_DNA-bd_sf"/>
</dbReference>
<keyword evidence="10" id="KW-0251">Elongation factor</keyword>
<evidence type="ECO:0000256" key="2">
    <source>
        <dbReference type="ARBA" id="ARBA00015953"/>
    </source>
</evidence>
<evidence type="ECO:0000256" key="6">
    <source>
        <dbReference type="ARBA" id="ARBA00023134"/>
    </source>
</evidence>
<evidence type="ECO:0000256" key="1">
    <source>
        <dbReference type="ARBA" id="ARBA00004496"/>
    </source>
</evidence>
<dbReference type="InterPro" id="IPR027417">
    <property type="entry name" value="P-loop_NTPase"/>
</dbReference>
<dbReference type="InterPro" id="IPR005225">
    <property type="entry name" value="Small_GTP-bd"/>
</dbReference>
<dbReference type="NCBIfam" id="TIGR00475">
    <property type="entry name" value="selB"/>
    <property type="match status" value="1"/>
</dbReference>
<dbReference type="InterPro" id="IPR004161">
    <property type="entry name" value="EFTu-like_2"/>
</dbReference>
<evidence type="ECO:0000256" key="5">
    <source>
        <dbReference type="ARBA" id="ARBA00022917"/>
    </source>
</evidence>
<dbReference type="SUPFAM" id="SSF50465">
    <property type="entry name" value="EF-Tu/eEF-1alpha/eIF2-gamma C-terminal domain"/>
    <property type="match status" value="1"/>
</dbReference>
<evidence type="ECO:0000256" key="3">
    <source>
        <dbReference type="ARBA" id="ARBA00022490"/>
    </source>
</evidence>
<dbReference type="InterPro" id="IPR015190">
    <property type="entry name" value="Elong_fac_SelB-wing-hlx_typ-2"/>
</dbReference>
<protein>
    <recommendedName>
        <fullName evidence="2">Selenocysteine-specific elongation factor</fullName>
    </recommendedName>
    <alternativeName>
        <fullName evidence="8">SelB translation factor</fullName>
    </alternativeName>
</protein>
<dbReference type="InterPro" id="IPR000795">
    <property type="entry name" value="T_Tr_GTP-bd_dom"/>
</dbReference>
<accession>A0ABR5SB91</accession>
<dbReference type="InterPro" id="IPR057335">
    <property type="entry name" value="Beta-barrel_SelB"/>
</dbReference>
<dbReference type="Pfam" id="PF25461">
    <property type="entry name" value="Beta-barrel_SelB"/>
    <property type="match status" value="1"/>
</dbReference>
<dbReference type="Pfam" id="PF03144">
    <property type="entry name" value="GTP_EFTU_D2"/>
    <property type="match status" value="1"/>
</dbReference>
<keyword evidence="11" id="KW-1185">Reference proteome</keyword>
<dbReference type="PROSITE" id="PS00301">
    <property type="entry name" value="G_TR_1"/>
    <property type="match status" value="1"/>
</dbReference>
<reference evidence="10 11" key="1">
    <citation type="submission" date="2015-11" db="EMBL/GenBank/DDBJ databases">
        <authorList>
            <person name="Lin W."/>
        </authorList>
    </citation>
    <scope>NUCLEOTIDE SEQUENCE [LARGE SCALE GENOMIC DNA]</scope>
    <source>
        <strain evidence="10 11">HCH-1</strain>
    </source>
</reference>
<dbReference type="PANTHER" id="PTHR43721">
    <property type="entry name" value="ELONGATION FACTOR TU-RELATED"/>
    <property type="match status" value="1"/>
</dbReference>
<evidence type="ECO:0000313" key="10">
    <source>
        <dbReference type="EMBL" id="KWT76804.1"/>
    </source>
</evidence>
<proteinExistence type="predicted"/>
<sequence>MRHVILGTAGHIDHGKSSLVMALTGVDPDRLKEEKERGITIDLGFADLRFDGLTVGIVDVPGHERLIKNMLAGAGGIDIVLFAIAADEGVMPQSREHLAICNLLGIRAGIVVITKTDLVEPDIVEVVVEEVKDFTAGTFLDGAPIIAVSSKSGHNIDKLKTQIQITALLTAPKSPDGIFRLPIDRVFTLKGFGTVVTGTAISGRISADDVIEILPSGIRTKVRGLHSHNMAVKTGLAGQRIAVNLQGVDKDAIKRGDVVTHGETIAATDRLNAEVRLLKTAKQLKNRASVHFHAGTSETTARVILYRVEKLMPGESAFCQLRLKQPVIAMAGDRFIIRRLSPVDTIGGGLVLDPTPPLRRKKDDDAFFDIYLTGDIMSRLAEKIKDSTLKGILRKKLYAWAVQDIAITDKAIETLKKNGLVTEINETLFHSLSINQLHEAVITHLRSYHHRNPLQSGMSKEELRWLFKQIDVKVFYKILSTFNEVIIDKELIHLNDFRPSLTQIDEGIKAKIIDTLRLSEFQPPSKEELAAAFSIKEKQAEDILKLLAKEGILVRINDSLYVDKGAYDKIIGIVMEFAKAKKEITVSEFREIIGTTRKYALPFLEHLDGKKITMRVGSMRKILVG</sequence>
<dbReference type="InterPro" id="IPR050055">
    <property type="entry name" value="EF-Tu_GTPase"/>
</dbReference>
<dbReference type="PANTHER" id="PTHR43721:SF22">
    <property type="entry name" value="ELONGATION FACTOR TU, MITOCHONDRIAL"/>
    <property type="match status" value="1"/>
</dbReference>
<dbReference type="SUPFAM" id="SSF52540">
    <property type="entry name" value="P-loop containing nucleoside triphosphate hydrolases"/>
    <property type="match status" value="1"/>
</dbReference>
<dbReference type="CDD" id="cd15491">
    <property type="entry name" value="selB_III"/>
    <property type="match status" value="1"/>
</dbReference>
<dbReference type="CDD" id="cd03696">
    <property type="entry name" value="SelB_II"/>
    <property type="match status" value="1"/>
</dbReference>
<evidence type="ECO:0000256" key="4">
    <source>
        <dbReference type="ARBA" id="ARBA00022741"/>
    </source>
</evidence>
<dbReference type="InterPro" id="IPR031157">
    <property type="entry name" value="G_TR_CS"/>
</dbReference>
<dbReference type="InterPro" id="IPR004535">
    <property type="entry name" value="Transl_elong_SelB"/>
</dbReference>
<dbReference type="Gene3D" id="1.10.10.10">
    <property type="entry name" value="Winged helix-like DNA-binding domain superfamily/Winged helix DNA-binding domain"/>
    <property type="match status" value="1"/>
</dbReference>
<name>A0ABR5SB91_9BACT</name>
<evidence type="ECO:0000256" key="8">
    <source>
        <dbReference type="ARBA" id="ARBA00031615"/>
    </source>
</evidence>
<comment type="caution">
    <text evidence="10">The sequence shown here is derived from an EMBL/GenBank/DDBJ whole genome shotgun (WGS) entry which is preliminary data.</text>
</comment>
<dbReference type="InterPro" id="IPR036388">
    <property type="entry name" value="WH-like_DNA-bd_sf"/>
</dbReference>
<keyword evidence="5" id="KW-0648">Protein biosynthesis</keyword>
<comment type="function">
    <text evidence="7">Translation factor necessary for the incorporation of selenocysteine into proteins. It probably replaces EF-Tu for the insertion of selenocysteine directed by the UGA codon. SelB binds GTP and GDP.</text>
</comment>
<dbReference type="Proteomes" id="UP000060487">
    <property type="component" value="Unassembled WGS sequence"/>
</dbReference>
<comment type="subcellular location">
    <subcellularLocation>
        <location evidence="1">Cytoplasm</location>
    </subcellularLocation>
</comment>
<dbReference type="Pfam" id="PF09107">
    <property type="entry name" value="WHD_3rd_SelB"/>
    <property type="match status" value="1"/>
</dbReference>
<evidence type="ECO:0000259" key="9">
    <source>
        <dbReference type="PROSITE" id="PS51722"/>
    </source>
</evidence>
<dbReference type="NCBIfam" id="TIGR00231">
    <property type="entry name" value="small_GTP"/>
    <property type="match status" value="1"/>
</dbReference>
<dbReference type="Pfam" id="PF09106">
    <property type="entry name" value="WHD_2nd_SelB"/>
    <property type="match status" value="1"/>
</dbReference>
<dbReference type="InterPro" id="IPR009001">
    <property type="entry name" value="Transl_elong_EF1A/Init_IF2_C"/>
</dbReference>
<feature type="domain" description="Tr-type G" evidence="9">
    <location>
        <begin position="1"/>
        <end position="173"/>
    </location>
</feature>
<dbReference type="Gene3D" id="3.40.50.300">
    <property type="entry name" value="P-loop containing nucleotide triphosphate hydrolases"/>
    <property type="match status" value="1"/>
</dbReference>
<keyword evidence="3" id="KW-0963">Cytoplasm</keyword>
<dbReference type="InterPro" id="IPR015191">
    <property type="entry name" value="SelB_WHD4"/>
</dbReference>
<gene>
    <name evidence="10" type="primary">selB</name>
    <name evidence="10" type="ORF">ASN18_3070</name>
</gene>
<dbReference type="SUPFAM" id="SSF50447">
    <property type="entry name" value="Translation proteins"/>
    <property type="match status" value="1"/>
</dbReference>
<dbReference type="SUPFAM" id="SSF46785">
    <property type="entry name" value="Winged helix' DNA-binding domain"/>
    <property type="match status" value="3"/>
</dbReference>
<dbReference type="InterPro" id="IPR009000">
    <property type="entry name" value="Transl_B-barrel_sf"/>
</dbReference>
<dbReference type="RefSeq" id="WP_085053675.1">
    <property type="nucleotide sequence ID" value="NZ_LNQR01000124.1"/>
</dbReference>
<dbReference type="PROSITE" id="PS51722">
    <property type="entry name" value="G_TR_2"/>
    <property type="match status" value="1"/>
</dbReference>